<evidence type="ECO:0000256" key="1">
    <source>
        <dbReference type="SAM" id="Phobius"/>
    </source>
</evidence>
<protein>
    <submittedName>
        <fullName evidence="2">Uncharacterized protein</fullName>
    </submittedName>
</protein>
<organism evidence="2 3">
    <name type="scientific">Setaria viridis</name>
    <name type="common">Green bristlegrass</name>
    <name type="synonym">Setaria italica subsp. viridis</name>
    <dbReference type="NCBI Taxonomy" id="4556"/>
    <lineage>
        <taxon>Eukaryota</taxon>
        <taxon>Viridiplantae</taxon>
        <taxon>Streptophyta</taxon>
        <taxon>Embryophyta</taxon>
        <taxon>Tracheophyta</taxon>
        <taxon>Spermatophyta</taxon>
        <taxon>Magnoliopsida</taxon>
        <taxon>Liliopsida</taxon>
        <taxon>Poales</taxon>
        <taxon>Poaceae</taxon>
        <taxon>PACMAD clade</taxon>
        <taxon>Panicoideae</taxon>
        <taxon>Panicodae</taxon>
        <taxon>Paniceae</taxon>
        <taxon>Cenchrinae</taxon>
        <taxon>Setaria</taxon>
    </lineage>
</organism>
<evidence type="ECO:0000313" key="2">
    <source>
        <dbReference type="EMBL" id="TKW02697.1"/>
    </source>
</evidence>
<name>A0A4U6TY12_SETVI</name>
<evidence type="ECO:0000313" key="3">
    <source>
        <dbReference type="Proteomes" id="UP000298652"/>
    </source>
</evidence>
<reference evidence="2" key="1">
    <citation type="submission" date="2019-03" db="EMBL/GenBank/DDBJ databases">
        <title>WGS assembly of Setaria viridis.</title>
        <authorList>
            <person name="Huang P."/>
            <person name="Jenkins J."/>
            <person name="Grimwood J."/>
            <person name="Barry K."/>
            <person name="Healey A."/>
            <person name="Mamidi S."/>
            <person name="Sreedasyam A."/>
            <person name="Shu S."/>
            <person name="Feldman M."/>
            <person name="Wu J."/>
            <person name="Yu Y."/>
            <person name="Chen C."/>
            <person name="Johnson J."/>
            <person name="Rokhsar D."/>
            <person name="Baxter I."/>
            <person name="Schmutz J."/>
            <person name="Brutnell T."/>
            <person name="Kellogg E."/>
        </authorList>
    </citation>
    <scope>NUCLEOTIDE SEQUENCE [LARGE SCALE GENOMIC DNA]</scope>
</reference>
<feature type="transmembrane region" description="Helical" evidence="1">
    <location>
        <begin position="56"/>
        <end position="78"/>
    </location>
</feature>
<proteinExistence type="predicted"/>
<dbReference type="Proteomes" id="UP000298652">
    <property type="component" value="Chromosome 8"/>
</dbReference>
<sequence>MPHQHERHLMLLPIYFQECPQNEGELAKREIILNMGYTESKIWFYSRQNANMLSNIWSCISTLVLNLHFRIALMLFAIQFMTSNSSGFQSYDVCGFIIL</sequence>
<keyword evidence="1" id="KW-0472">Membrane</keyword>
<accession>A0A4U6TY12</accession>
<dbReference type="AlphaFoldDB" id="A0A4U6TY12"/>
<dbReference type="EMBL" id="CM016559">
    <property type="protein sequence ID" value="TKW02697.1"/>
    <property type="molecule type" value="Genomic_DNA"/>
</dbReference>
<keyword evidence="1" id="KW-0812">Transmembrane</keyword>
<keyword evidence="3" id="KW-1185">Reference proteome</keyword>
<gene>
    <name evidence="2" type="ORF">SEVIR_8G257300v2</name>
</gene>
<dbReference type="Gramene" id="TKW02697">
    <property type="protein sequence ID" value="TKW02697"/>
    <property type="gene ID" value="SEVIR_8G257300v2"/>
</dbReference>
<keyword evidence="1" id="KW-1133">Transmembrane helix</keyword>